<dbReference type="EMBL" id="BMRP01000004">
    <property type="protein sequence ID" value="GGU52943.1"/>
    <property type="molecule type" value="Genomic_DNA"/>
</dbReference>
<accession>A0ABQ2UTF6</accession>
<proteinExistence type="predicted"/>
<feature type="compositionally biased region" description="Low complexity" evidence="1">
    <location>
        <begin position="90"/>
        <end position="99"/>
    </location>
</feature>
<keyword evidence="3" id="KW-1185">Reference proteome</keyword>
<feature type="compositionally biased region" description="Basic and acidic residues" evidence="1">
    <location>
        <begin position="30"/>
        <end position="41"/>
    </location>
</feature>
<feature type="region of interest" description="Disordered" evidence="1">
    <location>
        <begin position="80"/>
        <end position="106"/>
    </location>
</feature>
<reference evidence="3" key="1">
    <citation type="journal article" date="2019" name="Int. J. Syst. Evol. Microbiol.">
        <title>The Global Catalogue of Microorganisms (GCM) 10K type strain sequencing project: providing services to taxonomists for standard genome sequencing and annotation.</title>
        <authorList>
            <consortium name="The Broad Institute Genomics Platform"/>
            <consortium name="The Broad Institute Genome Sequencing Center for Infectious Disease"/>
            <person name="Wu L."/>
            <person name="Ma J."/>
        </authorList>
    </citation>
    <scope>NUCLEOTIDE SEQUENCE [LARGE SCALE GENOMIC DNA]</scope>
    <source>
        <strain evidence="3">JCM 3399</strain>
    </source>
</reference>
<sequence length="106" mass="11484">MHIYRTVETPPPVEPDKSRLTRSSSSIPHVAKDGPEVTEKHHATHALLAPAVLAPPPCREVGATAQPRPVRDRWIRDGHAPMNRASTRIPAVTSAQPAQSPSPPDQ</sequence>
<organism evidence="2 3">
    <name type="scientific">Streptomyces albospinus</name>
    <dbReference type="NCBI Taxonomy" id="285515"/>
    <lineage>
        <taxon>Bacteria</taxon>
        <taxon>Bacillati</taxon>
        <taxon>Actinomycetota</taxon>
        <taxon>Actinomycetes</taxon>
        <taxon>Kitasatosporales</taxon>
        <taxon>Streptomycetaceae</taxon>
        <taxon>Streptomyces</taxon>
    </lineage>
</organism>
<evidence type="ECO:0000313" key="2">
    <source>
        <dbReference type="EMBL" id="GGU52943.1"/>
    </source>
</evidence>
<feature type="region of interest" description="Disordered" evidence="1">
    <location>
        <begin position="1"/>
        <end position="42"/>
    </location>
</feature>
<dbReference type="Proteomes" id="UP000654471">
    <property type="component" value="Unassembled WGS sequence"/>
</dbReference>
<name>A0ABQ2UTF6_9ACTN</name>
<protein>
    <submittedName>
        <fullName evidence="2">Uncharacterized protein</fullName>
    </submittedName>
</protein>
<gene>
    <name evidence="2" type="ORF">GCM10010211_16910</name>
</gene>
<comment type="caution">
    <text evidence="2">The sequence shown here is derived from an EMBL/GenBank/DDBJ whole genome shotgun (WGS) entry which is preliminary data.</text>
</comment>
<evidence type="ECO:0000256" key="1">
    <source>
        <dbReference type="SAM" id="MobiDB-lite"/>
    </source>
</evidence>
<evidence type="ECO:0000313" key="3">
    <source>
        <dbReference type="Proteomes" id="UP000654471"/>
    </source>
</evidence>